<dbReference type="OrthoDB" id="16479at2759"/>
<protein>
    <recommendedName>
        <fullName evidence="2">T4 RNA ligase 1-like N-terminal domain-containing protein</fullName>
    </recommendedName>
</protein>
<organism evidence="3 4">
    <name type="scientific">Acanthamoeba castellanii (strain ATCC 30010 / Neff)</name>
    <dbReference type="NCBI Taxonomy" id="1257118"/>
    <lineage>
        <taxon>Eukaryota</taxon>
        <taxon>Amoebozoa</taxon>
        <taxon>Discosea</taxon>
        <taxon>Longamoebia</taxon>
        <taxon>Centramoebida</taxon>
        <taxon>Acanthamoebidae</taxon>
        <taxon>Acanthamoeba</taxon>
    </lineage>
</organism>
<dbReference type="GeneID" id="14913222"/>
<gene>
    <name evidence="3" type="ORF">ACA1_096000</name>
</gene>
<dbReference type="KEGG" id="acan:ACA1_096000"/>
<feature type="domain" description="T4 RNA ligase 1-like N-terminal" evidence="2">
    <location>
        <begin position="84"/>
        <end position="276"/>
    </location>
</feature>
<dbReference type="RefSeq" id="XP_004334953.1">
    <property type="nucleotide sequence ID" value="XM_004334905.1"/>
</dbReference>
<reference evidence="3 4" key="1">
    <citation type="journal article" date="2013" name="Genome Biol.">
        <title>Genome of Acanthamoeba castellanii highlights extensive lateral gene transfer and early evolution of tyrosine kinase signaling.</title>
        <authorList>
            <person name="Clarke M."/>
            <person name="Lohan A.J."/>
            <person name="Liu B."/>
            <person name="Lagkouvardos I."/>
            <person name="Roy S."/>
            <person name="Zafar N."/>
            <person name="Bertelli C."/>
            <person name="Schilde C."/>
            <person name="Kianianmomeni A."/>
            <person name="Burglin T.R."/>
            <person name="Frech C."/>
            <person name="Turcotte B."/>
            <person name="Kopec K.O."/>
            <person name="Synnott J.M."/>
            <person name="Choo C."/>
            <person name="Paponov I."/>
            <person name="Finkler A."/>
            <person name="Soon Heng Tan C."/>
            <person name="Hutchins A.P."/>
            <person name="Weinmeier T."/>
            <person name="Rattei T."/>
            <person name="Chu J.S."/>
            <person name="Gimenez G."/>
            <person name="Irimia M."/>
            <person name="Rigden D.J."/>
            <person name="Fitzpatrick D.A."/>
            <person name="Lorenzo-Morales J."/>
            <person name="Bateman A."/>
            <person name="Chiu C.H."/>
            <person name="Tang P."/>
            <person name="Hegemann P."/>
            <person name="Fromm H."/>
            <person name="Raoult D."/>
            <person name="Greub G."/>
            <person name="Miranda-Saavedra D."/>
            <person name="Chen N."/>
            <person name="Nash P."/>
            <person name="Ginger M.L."/>
            <person name="Horn M."/>
            <person name="Schaap P."/>
            <person name="Caler L."/>
            <person name="Loftus B."/>
        </authorList>
    </citation>
    <scope>NUCLEOTIDE SEQUENCE [LARGE SCALE GENOMIC DNA]</scope>
    <source>
        <strain evidence="3 4">Neff</strain>
    </source>
</reference>
<dbReference type="EMBL" id="KB008103">
    <property type="protein sequence ID" value="ELR12940.1"/>
    <property type="molecule type" value="Genomic_DNA"/>
</dbReference>
<dbReference type="InterPro" id="IPR019039">
    <property type="entry name" value="T4-Rnl1-like_N"/>
</dbReference>
<dbReference type="AlphaFoldDB" id="L8GIM7"/>
<evidence type="ECO:0000256" key="1">
    <source>
        <dbReference type="SAM" id="MobiDB-lite"/>
    </source>
</evidence>
<accession>L8GIM7</accession>
<dbReference type="VEuPathDB" id="AmoebaDB:ACA1_096000"/>
<evidence type="ECO:0000313" key="4">
    <source>
        <dbReference type="Proteomes" id="UP000011083"/>
    </source>
</evidence>
<feature type="region of interest" description="Disordered" evidence="1">
    <location>
        <begin position="392"/>
        <end position="422"/>
    </location>
</feature>
<feature type="compositionally biased region" description="Basic and acidic residues" evidence="1">
    <location>
        <begin position="399"/>
        <end position="413"/>
    </location>
</feature>
<proteinExistence type="predicted"/>
<dbReference type="Gene3D" id="1.10.3550.20">
    <property type="match status" value="1"/>
</dbReference>
<dbReference type="Pfam" id="PF09511">
    <property type="entry name" value="RNA_lig_T4_1"/>
    <property type="match status" value="1"/>
</dbReference>
<evidence type="ECO:0000259" key="2">
    <source>
        <dbReference type="Pfam" id="PF09511"/>
    </source>
</evidence>
<keyword evidence="4" id="KW-1185">Reference proteome</keyword>
<sequence length="477" mass="54764">MEARNEEAAGLTIPDAPPATGLFPQDINIEEIRKAIQGRDDFREVKNADFSSFVYFLGMAKDIFPDPATAPDAETAYHWRLRRECRGIIFSHATGKVLSRRFHKFFNVNETEEVEAGKINLNRPFIILEKLDGSMVFATKNGVTDTSKLVESYVARSDIPYLEYSARWVDKGYSPIYEWCSQKSRVVLDYPEDTLTLISVRHVHTGDYVPFFEMQKHARHHGIPVVTCRTAEEVGVGSITEFEQFQKTIREKNIGLEGFVIRFENGEMYKIKTAWYCDLNKTLDLVSRSRSQHGSEMDVWKVILEEKYDDLRTWLAADDRNAMDHFARDLLKEIGLSCRRLRDTVLEAKRKQGMDKKSFAAYAAAQTSQRPLEKALLFRVWAMYDRDADADAGEVDGEAVEKNEAEAEAKRESEDEDEDDDSKLALIRQEVIETILKNCGKRPLFEKARVLAGNITYKSYIEIYQLSRDKAAKKLDE</sequence>
<dbReference type="Proteomes" id="UP000011083">
    <property type="component" value="Unassembled WGS sequence"/>
</dbReference>
<evidence type="ECO:0000313" key="3">
    <source>
        <dbReference type="EMBL" id="ELR12940.1"/>
    </source>
</evidence>
<name>L8GIM7_ACACF</name>
<dbReference type="SUPFAM" id="SSF56091">
    <property type="entry name" value="DNA ligase/mRNA capping enzyme, catalytic domain"/>
    <property type="match status" value="1"/>
</dbReference>